<evidence type="ECO:0000313" key="1">
    <source>
        <dbReference type="EMBL" id="SUN06182.1"/>
    </source>
</evidence>
<dbReference type="Proteomes" id="UP000255213">
    <property type="component" value="Unassembled WGS sequence"/>
</dbReference>
<dbReference type="EMBL" id="UHEN01000001">
    <property type="protein sequence ID" value="SUN06182.1"/>
    <property type="molecule type" value="Genomic_DNA"/>
</dbReference>
<evidence type="ECO:0000313" key="2">
    <source>
        <dbReference type="Proteomes" id="UP000255213"/>
    </source>
</evidence>
<reference evidence="1 2" key="1">
    <citation type="submission" date="2018-06" db="EMBL/GenBank/DDBJ databases">
        <authorList>
            <consortium name="Pathogen Informatics"/>
            <person name="Doyle S."/>
        </authorList>
    </citation>
    <scope>NUCLEOTIDE SEQUENCE [LARGE SCALE GENOMIC DNA]</scope>
    <source>
        <strain evidence="1 2">NCTC12957</strain>
    </source>
</reference>
<name>A0A380ICY2_STRAI</name>
<proteinExistence type="predicted"/>
<gene>
    <name evidence="1" type="ORF">NCTC12957_00488</name>
</gene>
<dbReference type="AlphaFoldDB" id="A0A380ICY2"/>
<sequence length="51" mass="5998">MLKQDTKDAELKVKIGNFPKKLQFLGEFIFFTQSSVRVQFKHLLILFLIKA</sequence>
<organism evidence="1 2">
    <name type="scientific">Streptococcus acidominimus</name>
    <dbReference type="NCBI Taxonomy" id="1326"/>
    <lineage>
        <taxon>Bacteria</taxon>
        <taxon>Bacillati</taxon>
        <taxon>Bacillota</taxon>
        <taxon>Bacilli</taxon>
        <taxon>Lactobacillales</taxon>
        <taxon>Streptococcaceae</taxon>
        <taxon>Streptococcus</taxon>
    </lineage>
</organism>
<accession>A0A380ICY2</accession>
<protein>
    <submittedName>
        <fullName evidence="1">Uncharacterized protein</fullName>
    </submittedName>
</protein>